<evidence type="ECO:0000256" key="16">
    <source>
        <dbReference type="ARBA" id="ARBA00032550"/>
    </source>
</evidence>
<proteinExistence type="inferred from homology"/>
<dbReference type="OrthoDB" id="9995605at2759"/>
<evidence type="ECO:0000256" key="10">
    <source>
        <dbReference type="ARBA" id="ARBA00022946"/>
    </source>
</evidence>
<keyword evidence="11" id="KW-0249">Electron transport</keyword>
<evidence type="ECO:0000256" key="5">
    <source>
        <dbReference type="ARBA" id="ARBA00015175"/>
    </source>
</evidence>
<evidence type="ECO:0000256" key="11">
    <source>
        <dbReference type="ARBA" id="ARBA00022982"/>
    </source>
</evidence>
<evidence type="ECO:0000256" key="2">
    <source>
        <dbReference type="ARBA" id="ARBA00004434"/>
    </source>
</evidence>
<evidence type="ECO:0000256" key="4">
    <source>
        <dbReference type="ARBA" id="ARBA00011533"/>
    </source>
</evidence>
<evidence type="ECO:0000256" key="7">
    <source>
        <dbReference type="ARBA" id="ARBA00022660"/>
    </source>
</evidence>
<reference evidence="17" key="1">
    <citation type="submission" date="2020-11" db="EMBL/GenBank/DDBJ databases">
        <authorList>
            <person name="Tran Van P."/>
        </authorList>
    </citation>
    <scope>NUCLEOTIDE SEQUENCE</scope>
</reference>
<name>A0A7R8ZG90_9CRUS</name>
<dbReference type="PANTHER" id="PTHR13178:SF0">
    <property type="entry name" value="NADH DEHYDROGENASE [UBIQUINONE] 1 BETA SUBCOMPLEX SUBUNIT 5, MITOCHONDRIAL"/>
    <property type="match status" value="1"/>
</dbReference>
<keyword evidence="8" id="KW-0812">Transmembrane</keyword>
<protein>
    <recommendedName>
        <fullName evidence="5">NADH dehydrogenase [ubiquinone] 1 beta subcomplex subunit 5, mitochondrial</fullName>
    </recommendedName>
    <alternativeName>
        <fullName evidence="16">Complex I-SGDH</fullName>
    </alternativeName>
    <alternativeName>
        <fullName evidence="15">NADH-ubiquinone oxidoreductase SGDH subunit</fullName>
    </alternativeName>
</protein>
<keyword evidence="14" id="KW-0472">Membrane</keyword>
<evidence type="ECO:0000313" key="17">
    <source>
        <dbReference type="EMBL" id="CAD7223165.1"/>
    </source>
</evidence>
<evidence type="ECO:0000256" key="15">
    <source>
        <dbReference type="ARBA" id="ARBA00032395"/>
    </source>
</evidence>
<evidence type="ECO:0000256" key="13">
    <source>
        <dbReference type="ARBA" id="ARBA00023128"/>
    </source>
</evidence>
<comment type="function">
    <text evidence="1">Accessory subunit of the mitochondrial membrane respiratory chain NADH dehydrogenase (Complex I), that is believed not to be involved in catalysis. Complex I functions in the transfer of electrons from NADH to the respiratory chain. The immediate electron acceptor for the enzyme is believed to be ubiquinone.</text>
</comment>
<keyword evidence="9" id="KW-0999">Mitochondrion inner membrane</keyword>
<evidence type="ECO:0000256" key="9">
    <source>
        <dbReference type="ARBA" id="ARBA00022792"/>
    </source>
</evidence>
<evidence type="ECO:0000256" key="3">
    <source>
        <dbReference type="ARBA" id="ARBA00007152"/>
    </source>
</evidence>
<accession>A0A7R8ZG90</accession>
<organism evidence="17">
    <name type="scientific">Cyprideis torosa</name>
    <dbReference type="NCBI Taxonomy" id="163714"/>
    <lineage>
        <taxon>Eukaryota</taxon>
        <taxon>Metazoa</taxon>
        <taxon>Ecdysozoa</taxon>
        <taxon>Arthropoda</taxon>
        <taxon>Crustacea</taxon>
        <taxon>Oligostraca</taxon>
        <taxon>Ostracoda</taxon>
        <taxon>Podocopa</taxon>
        <taxon>Podocopida</taxon>
        <taxon>Cytherocopina</taxon>
        <taxon>Cytheroidea</taxon>
        <taxon>Cytherideidae</taxon>
        <taxon>Cyprideis</taxon>
    </lineage>
</organism>
<dbReference type="EMBL" id="OB660161">
    <property type="protein sequence ID" value="CAD7223165.1"/>
    <property type="molecule type" value="Genomic_DNA"/>
</dbReference>
<dbReference type="AlphaFoldDB" id="A0A7R8ZG90"/>
<evidence type="ECO:0000256" key="1">
    <source>
        <dbReference type="ARBA" id="ARBA00003195"/>
    </source>
</evidence>
<dbReference type="Pfam" id="PF09781">
    <property type="entry name" value="NDUF_B5"/>
    <property type="match status" value="1"/>
</dbReference>
<dbReference type="GO" id="GO:0005743">
    <property type="term" value="C:mitochondrial inner membrane"/>
    <property type="evidence" value="ECO:0007669"/>
    <property type="project" value="UniProtKB-SubCell"/>
</dbReference>
<sequence>MELFIEVPGYRHHLSGVREVVAEKVSKMDNFFRGSAVLNAGHRQFFLTPSRFAWKKIKDSYHYYIMWGLLPCFAIMSYANFFYGPSILVPIPEGYIPQEYEYYKSPITRWFVKHYLDTDVQTYHERRMQYQYEIAHLELVKDFKRDVKEKMKAEDDYQAFYYRPVVAKNYRLTRKAEEDRRYIAGNE</sequence>
<evidence type="ECO:0000256" key="14">
    <source>
        <dbReference type="ARBA" id="ARBA00023136"/>
    </source>
</evidence>
<comment type="subcellular location">
    <subcellularLocation>
        <location evidence="2">Mitochondrion inner membrane</location>
        <topology evidence="2">Single-pass membrane protein</topology>
    </subcellularLocation>
</comment>
<evidence type="ECO:0000256" key="6">
    <source>
        <dbReference type="ARBA" id="ARBA00022448"/>
    </source>
</evidence>
<evidence type="ECO:0000256" key="12">
    <source>
        <dbReference type="ARBA" id="ARBA00022989"/>
    </source>
</evidence>
<dbReference type="InterPro" id="IPR019173">
    <property type="entry name" value="NADH_UbQ_OxRdtase_B5_su"/>
</dbReference>
<comment type="similarity">
    <text evidence="3">Belongs to the complex I NDUFB5 subunit family.</text>
</comment>
<keyword evidence="13" id="KW-0496">Mitochondrion</keyword>
<keyword evidence="10" id="KW-0809">Transit peptide</keyword>
<comment type="subunit">
    <text evidence="4">Complex I is composed of 45 different subunits.</text>
</comment>
<keyword evidence="12" id="KW-1133">Transmembrane helix</keyword>
<gene>
    <name evidence="17" type="ORF">CTOB1V02_LOCUS1159</name>
</gene>
<dbReference type="PANTHER" id="PTHR13178">
    <property type="entry name" value="NADH-UBIQUINONE OXIDOREDUCTASE SGDH SUBUNIT"/>
    <property type="match status" value="1"/>
</dbReference>
<keyword evidence="6" id="KW-0813">Transport</keyword>
<evidence type="ECO:0000256" key="8">
    <source>
        <dbReference type="ARBA" id="ARBA00022692"/>
    </source>
</evidence>
<keyword evidence="7" id="KW-0679">Respiratory chain</keyword>